<dbReference type="Proteomes" id="UP000031366">
    <property type="component" value="Unassembled WGS sequence"/>
</dbReference>
<dbReference type="STRING" id="29341.RSJ17_15665"/>
<dbReference type="AlphaFoldDB" id="A0A0C1UG51"/>
<dbReference type="OrthoDB" id="2194050at2"/>
<organism evidence="2 3">
    <name type="scientific">Clostridium argentinense CDC 2741</name>
    <dbReference type="NCBI Taxonomy" id="1418104"/>
    <lineage>
        <taxon>Bacteria</taxon>
        <taxon>Bacillati</taxon>
        <taxon>Bacillota</taxon>
        <taxon>Clostridia</taxon>
        <taxon>Eubacteriales</taxon>
        <taxon>Clostridiaceae</taxon>
        <taxon>Clostridium</taxon>
    </lineage>
</organism>
<feature type="domain" description="N-acetyltransferase" evidence="1">
    <location>
        <begin position="13"/>
        <end position="166"/>
    </location>
</feature>
<dbReference type="Gene3D" id="3.40.630.30">
    <property type="match status" value="1"/>
</dbReference>
<dbReference type="EMBL" id="AYSO01000017">
    <property type="protein sequence ID" value="KIE46375.1"/>
    <property type="molecule type" value="Genomic_DNA"/>
</dbReference>
<gene>
    <name evidence="2" type="ORF">U732_1971</name>
</gene>
<dbReference type="InterPro" id="IPR052523">
    <property type="entry name" value="Trichothecene_AcTrans"/>
</dbReference>
<dbReference type="PANTHER" id="PTHR42791:SF1">
    <property type="entry name" value="N-ACETYLTRANSFERASE DOMAIN-CONTAINING PROTEIN"/>
    <property type="match status" value="1"/>
</dbReference>
<dbReference type="Pfam" id="PF00583">
    <property type="entry name" value="Acetyltransf_1"/>
    <property type="match status" value="1"/>
</dbReference>
<proteinExistence type="predicted"/>
<dbReference type="InterPro" id="IPR016181">
    <property type="entry name" value="Acyl_CoA_acyltransferase"/>
</dbReference>
<name>A0A0C1UG51_9CLOT</name>
<dbReference type="PANTHER" id="PTHR42791">
    <property type="entry name" value="GNAT FAMILY ACETYLTRANSFERASE"/>
    <property type="match status" value="1"/>
</dbReference>
<accession>A0A0C1UG51</accession>
<protein>
    <submittedName>
        <fullName evidence="2">Acetyltransferase family protein</fullName>
    </submittedName>
</protein>
<keyword evidence="2" id="KW-0808">Transferase</keyword>
<keyword evidence="3" id="KW-1185">Reference proteome</keyword>
<dbReference type="InterPro" id="IPR000182">
    <property type="entry name" value="GNAT_dom"/>
</dbReference>
<dbReference type="RefSeq" id="WP_052268140.1">
    <property type="nucleotide sequence ID" value="NZ_AYSO01000017.1"/>
</dbReference>
<evidence type="ECO:0000259" key="1">
    <source>
        <dbReference type="PROSITE" id="PS51186"/>
    </source>
</evidence>
<evidence type="ECO:0000313" key="2">
    <source>
        <dbReference type="EMBL" id="KIE46375.1"/>
    </source>
</evidence>
<dbReference type="GO" id="GO:0016747">
    <property type="term" value="F:acyltransferase activity, transferring groups other than amino-acyl groups"/>
    <property type="evidence" value="ECO:0007669"/>
    <property type="project" value="InterPro"/>
</dbReference>
<dbReference type="SUPFAM" id="SSF55729">
    <property type="entry name" value="Acyl-CoA N-acyltransferases (Nat)"/>
    <property type="match status" value="1"/>
</dbReference>
<dbReference type="CDD" id="cd04301">
    <property type="entry name" value="NAT_SF"/>
    <property type="match status" value="1"/>
</dbReference>
<sequence>MNIFFENYIELLYDYSSLYSTSEDMEAIALIFHSEKFTSSFQYISKVFIATLKSFKICRYVNVKTFIKGFFTLQKMSSAWITDIVKNEYIHLDLIVVQKNFRGKKYMSKIMNEILKEADERKVHCTLETQNIKNVNLYTHFGFKPVKNINLANSDIIQYCMVYKKS</sequence>
<comment type="caution">
    <text evidence="2">The sequence shown here is derived from an EMBL/GenBank/DDBJ whole genome shotgun (WGS) entry which is preliminary data.</text>
</comment>
<evidence type="ECO:0000313" key="3">
    <source>
        <dbReference type="Proteomes" id="UP000031366"/>
    </source>
</evidence>
<reference evidence="2 3" key="1">
    <citation type="journal article" date="2015" name="Infect. Genet. Evol.">
        <title>Genomic sequences of six botulinum neurotoxin-producing strains representing three clostridial species illustrate the mobility and diversity of botulinum neurotoxin genes.</title>
        <authorList>
            <person name="Smith T.J."/>
            <person name="Hill K.K."/>
            <person name="Xie G."/>
            <person name="Foley B.T."/>
            <person name="Williamson C.H."/>
            <person name="Foster J.T."/>
            <person name="Johnson S.L."/>
            <person name="Chertkov O."/>
            <person name="Teshima H."/>
            <person name="Gibbons H.S."/>
            <person name="Johnsky L.A."/>
            <person name="Karavis M.A."/>
            <person name="Smith L.A."/>
        </authorList>
    </citation>
    <scope>NUCLEOTIDE SEQUENCE [LARGE SCALE GENOMIC DNA]</scope>
    <source>
        <strain evidence="2 3">CDC 2741</strain>
    </source>
</reference>
<dbReference type="PROSITE" id="PS51186">
    <property type="entry name" value="GNAT"/>
    <property type="match status" value="1"/>
</dbReference>